<sequence>MTAIPRRQKACIPCAESKRRCDKELPECRRCIEKDLDCAYPQPRKRRRDLGTAHETQAIEPSSVVTSGVETEHTGSLVLSEHISVNGPAASDATRGGHLDLGHWDLISTNRLEAAFLDEAITPHMITSTAPTPILFPDQALSIHDSNNFHGKSSIPFFLQDETFRMHHKQHDVDCVMTVEMEPFIGEVEKMLQSWVTNGSSGFIHRRLYNKGMPTCVQDAFTTFAAYANRTPATKETILQIADDRASTLTQHAVNPAVDGIQEIWAHLARVHSLFVYVFMRLFDGSVRMRASAARQIPTLRSWVGQMWETVKRHNWDDYPSIRDSQRPLLGTSGEFHSDYDTATEIWQLWILTESVRRTYLIIDITLNTFEIMTVGRAECEGYVLFTARRGLWDADSAVKWFKLCRGDAQSPLMVPSLTPRPVISQYPSREFDDFAKLCWSFVVGMDKIQSWVDKVQ</sequence>
<keyword evidence="4" id="KW-0804">Transcription</keyword>
<gene>
    <name evidence="7" type="ORF">RRF57_002686</name>
</gene>
<evidence type="ECO:0000313" key="8">
    <source>
        <dbReference type="Proteomes" id="UP001305414"/>
    </source>
</evidence>
<dbReference type="CDD" id="cd00067">
    <property type="entry name" value="GAL4"/>
    <property type="match status" value="1"/>
</dbReference>
<dbReference type="Proteomes" id="UP001305414">
    <property type="component" value="Unassembled WGS sequence"/>
</dbReference>
<dbReference type="GO" id="GO:0000981">
    <property type="term" value="F:DNA-binding transcription factor activity, RNA polymerase II-specific"/>
    <property type="evidence" value="ECO:0007669"/>
    <property type="project" value="InterPro"/>
</dbReference>
<evidence type="ECO:0000256" key="3">
    <source>
        <dbReference type="ARBA" id="ARBA00023015"/>
    </source>
</evidence>
<keyword evidence="8" id="KW-1185">Reference proteome</keyword>
<protein>
    <recommendedName>
        <fullName evidence="6">Zn(2)-C6 fungal-type domain-containing protein</fullName>
    </recommendedName>
</protein>
<dbReference type="InterPro" id="IPR001138">
    <property type="entry name" value="Zn2Cys6_DnaBD"/>
</dbReference>
<comment type="caution">
    <text evidence="7">The sequence shown here is derived from an EMBL/GenBank/DDBJ whole genome shotgun (WGS) entry which is preliminary data.</text>
</comment>
<dbReference type="SUPFAM" id="SSF57701">
    <property type="entry name" value="Zn2/Cys6 DNA-binding domain"/>
    <property type="match status" value="1"/>
</dbReference>
<dbReference type="AlphaFoldDB" id="A0AAN7UJ22"/>
<dbReference type="PROSITE" id="PS00463">
    <property type="entry name" value="ZN2_CY6_FUNGAL_1"/>
    <property type="match status" value="1"/>
</dbReference>
<evidence type="ECO:0000259" key="6">
    <source>
        <dbReference type="PROSITE" id="PS50048"/>
    </source>
</evidence>
<dbReference type="PANTHER" id="PTHR47660">
    <property type="entry name" value="TRANSCRIPTION FACTOR WITH C2H2 AND ZN(2)-CYS(6) DNA BINDING DOMAIN (EUROFUNG)-RELATED-RELATED"/>
    <property type="match status" value="1"/>
</dbReference>
<dbReference type="GO" id="GO:0008270">
    <property type="term" value="F:zinc ion binding"/>
    <property type="evidence" value="ECO:0007669"/>
    <property type="project" value="InterPro"/>
</dbReference>
<evidence type="ECO:0000256" key="1">
    <source>
        <dbReference type="ARBA" id="ARBA00022723"/>
    </source>
</evidence>
<dbReference type="PROSITE" id="PS50048">
    <property type="entry name" value="ZN2_CY6_FUNGAL_2"/>
    <property type="match status" value="1"/>
</dbReference>
<keyword evidence="5" id="KW-0539">Nucleus</keyword>
<evidence type="ECO:0000313" key="7">
    <source>
        <dbReference type="EMBL" id="KAK5626971.1"/>
    </source>
</evidence>
<name>A0AAN7UJ22_9PEZI</name>
<dbReference type="PRINTS" id="PR00755">
    <property type="entry name" value="AFLATOXINBRP"/>
</dbReference>
<reference evidence="7 8" key="1">
    <citation type="submission" date="2023-10" db="EMBL/GenBank/DDBJ databases">
        <title>Draft genome sequence of Xylaria bambusicola isolate GMP-LS, the root and basal stem rot pathogen of sugarcane in Indonesia.</title>
        <authorList>
            <person name="Selvaraj P."/>
            <person name="Muralishankar V."/>
            <person name="Muruganantham S."/>
            <person name="Sp S."/>
            <person name="Haryani S."/>
            <person name="Lau K.J.X."/>
            <person name="Naqvi N.I."/>
        </authorList>
    </citation>
    <scope>NUCLEOTIDE SEQUENCE [LARGE SCALE GENOMIC DNA]</scope>
    <source>
        <strain evidence="7">GMP-LS</strain>
    </source>
</reference>
<organism evidence="7 8">
    <name type="scientific">Xylaria bambusicola</name>
    <dbReference type="NCBI Taxonomy" id="326684"/>
    <lineage>
        <taxon>Eukaryota</taxon>
        <taxon>Fungi</taxon>
        <taxon>Dikarya</taxon>
        <taxon>Ascomycota</taxon>
        <taxon>Pezizomycotina</taxon>
        <taxon>Sordariomycetes</taxon>
        <taxon>Xylariomycetidae</taxon>
        <taxon>Xylariales</taxon>
        <taxon>Xylariaceae</taxon>
        <taxon>Xylaria</taxon>
    </lineage>
</organism>
<evidence type="ECO:0000256" key="4">
    <source>
        <dbReference type="ARBA" id="ARBA00023163"/>
    </source>
</evidence>
<dbReference type="Gene3D" id="4.10.240.10">
    <property type="entry name" value="Zn(2)-C6 fungal-type DNA-binding domain"/>
    <property type="match status" value="1"/>
</dbReference>
<evidence type="ECO:0000256" key="2">
    <source>
        <dbReference type="ARBA" id="ARBA00022833"/>
    </source>
</evidence>
<dbReference type="InterPro" id="IPR036864">
    <property type="entry name" value="Zn2-C6_fun-type_DNA-bd_sf"/>
</dbReference>
<accession>A0AAN7UJ22</accession>
<keyword evidence="2" id="KW-0862">Zinc</keyword>
<dbReference type="EMBL" id="JAWHQM010000004">
    <property type="protein sequence ID" value="KAK5626971.1"/>
    <property type="molecule type" value="Genomic_DNA"/>
</dbReference>
<dbReference type="Pfam" id="PF00172">
    <property type="entry name" value="Zn_clus"/>
    <property type="match status" value="1"/>
</dbReference>
<keyword evidence="1" id="KW-0479">Metal-binding</keyword>
<keyword evidence="3" id="KW-0805">Transcription regulation</keyword>
<dbReference type="SMART" id="SM00066">
    <property type="entry name" value="GAL4"/>
    <property type="match status" value="1"/>
</dbReference>
<proteinExistence type="predicted"/>
<evidence type="ECO:0000256" key="5">
    <source>
        <dbReference type="ARBA" id="ARBA00023242"/>
    </source>
</evidence>
<feature type="domain" description="Zn(2)-C6 fungal-type" evidence="6">
    <location>
        <begin position="10"/>
        <end position="40"/>
    </location>
</feature>